<evidence type="ECO:0000256" key="1">
    <source>
        <dbReference type="ARBA" id="ARBA00022737"/>
    </source>
</evidence>
<organism evidence="3 4">
    <name type="scientific">Capsicum annuum</name>
    <name type="common">Capsicum pepper</name>
    <dbReference type="NCBI Taxonomy" id="4072"/>
    <lineage>
        <taxon>Eukaryota</taxon>
        <taxon>Viridiplantae</taxon>
        <taxon>Streptophyta</taxon>
        <taxon>Embryophyta</taxon>
        <taxon>Tracheophyta</taxon>
        <taxon>Spermatophyta</taxon>
        <taxon>Magnoliopsida</taxon>
        <taxon>eudicotyledons</taxon>
        <taxon>Gunneridae</taxon>
        <taxon>Pentapetalae</taxon>
        <taxon>asterids</taxon>
        <taxon>lamiids</taxon>
        <taxon>Solanales</taxon>
        <taxon>Solanaceae</taxon>
        <taxon>Solanoideae</taxon>
        <taxon>Capsiceae</taxon>
        <taxon>Capsicum</taxon>
    </lineage>
</organism>
<dbReference type="GO" id="GO:0009451">
    <property type="term" value="P:RNA modification"/>
    <property type="evidence" value="ECO:0007669"/>
    <property type="project" value="InterPro"/>
</dbReference>
<name>A0A2G3ANE5_CAPAN</name>
<dbReference type="Gene3D" id="1.25.40.10">
    <property type="entry name" value="Tetratricopeptide repeat domain"/>
    <property type="match status" value="1"/>
</dbReference>
<evidence type="ECO:0000313" key="4">
    <source>
        <dbReference type="Proteomes" id="UP000222542"/>
    </source>
</evidence>
<keyword evidence="4" id="KW-1185">Reference proteome</keyword>
<dbReference type="Pfam" id="PF13041">
    <property type="entry name" value="PPR_2"/>
    <property type="match status" value="1"/>
</dbReference>
<dbReference type="Gramene" id="PHT95754">
    <property type="protein sequence ID" value="PHT95754"/>
    <property type="gene ID" value="T459_03636"/>
</dbReference>
<evidence type="ECO:0000313" key="3">
    <source>
        <dbReference type="EMBL" id="PHT95754.1"/>
    </source>
</evidence>
<gene>
    <name evidence="3" type="ORF">T459_03636</name>
</gene>
<reference evidence="3 4" key="2">
    <citation type="journal article" date="2017" name="Genome Biol.">
        <title>New reference genome sequences of hot pepper reveal the massive evolution of plant disease-resistance genes by retroduplication.</title>
        <authorList>
            <person name="Kim S."/>
            <person name="Park J."/>
            <person name="Yeom S.I."/>
            <person name="Kim Y.M."/>
            <person name="Seo E."/>
            <person name="Kim K.T."/>
            <person name="Kim M.S."/>
            <person name="Lee J.M."/>
            <person name="Cheong K."/>
            <person name="Shin H.S."/>
            <person name="Kim S.B."/>
            <person name="Han K."/>
            <person name="Lee J."/>
            <person name="Park M."/>
            <person name="Lee H.A."/>
            <person name="Lee H.Y."/>
            <person name="Lee Y."/>
            <person name="Oh S."/>
            <person name="Lee J.H."/>
            <person name="Choi E."/>
            <person name="Choi E."/>
            <person name="Lee S.E."/>
            <person name="Jeon J."/>
            <person name="Kim H."/>
            <person name="Choi G."/>
            <person name="Song H."/>
            <person name="Lee J."/>
            <person name="Lee S.C."/>
            <person name="Kwon J.K."/>
            <person name="Lee H.Y."/>
            <person name="Koo N."/>
            <person name="Hong Y."/>
            <person name="Kim R.W."/>
            <person name="Kang W.H."/>
            <person name="Huh J.H."/>
            <person name="Kang B.C."/>
            <person name="Yang T.J."/>
            <person name="Lee Y.H."/>
            <person name="Bennetzen J.L."/>
            <person name="Choi D."/>
        </authorList>
    </citation>
    <scope>NUCLEOTIDE SEQUENCE [LARGE SCALE GENOMIC DNA]</scope>
    <source>
        <strain evidence="4">cv. CM334</strain>
    </source>
</reference>
<dbReference type="Proteomes" id="UP000222542">
    <property type="component" value="Unassembled WGS sequence"/>
</dbReference>
<dbReference type="PROSITE" id="PS51375">
    <property type="entry name" value="PPR"/>
    <property type="match status" value="1"/>
</dbReference>
<dbReference type="PANTHER" id="PTHR47926:SF411">
    <property type="entry name" value="PENTATRICOPEPTIDE REPEAT-CONTAINING PROTEIN"/>
    <property type="match status" value="1"/>
</dbReference>
<dbReference type="EMBL" id="AYRZ02000001">
    <property type="protein sequence ID" value="PHT95754.1"/>
    <property type="molecule type" value="Genomic_DNA"/>
</dbReference>
<dbReference type="AlphaFoldDB" id="A0A2G3ANE5"/>
<dbReference type="NCBIfam" id="TIGR00756">
    <property type="entry name" value="PPR"/>
    <property type="match status" value="1"/>
</dbReference>
<feature type="repeat" description="PPR" evidence="2">
    <location>
        <begin position="93"/>
        <end position="127"/>
    </location>
</feature>
<dbReference type="InterPro" id="IPR002885">
    <property type="entry name" value="PPR_rpt"/>
</dbReference>
<dbReference type="STRING" id="4072.A0A2G3ANE5"/>
<dbReference type="InterPro" id="IPR011990">
    <property type="entry name" value="TPR-like_helical_dom_sf"/>
</dbReference>
<dbReference type="InterPro" id="IPR046960">
    <property type="entry name" value="PPR_At4g14850-like_plant"/>
</dbReference>
<evidence type="ECO:0000256" key="2">
    <source>
        <dbReference type="PROSITE-ProRule" id="PRU00708"/>
    </source>
</evidence>
<keyword evidence="1" id="KW-0677">Repeat</keyword>
<protein>
    <recommendedName>
        <fullName evidence="5">Pentatricopeptide repeat-containing protein</fullName>
    </recommendedName>
</protein>
<sequence length="160" mass="17626">MRHNHGGSLNFDDCHFDLLRDVLMAQKDGKWFAVEPIPGALVCIGFEGAQQSLILAAKNNQKATNKVCDLLIHAEVLPSLQNSSLPQSIPVRNLVAWNSIIGGYARDGLAERAIQEFERMLMSGISPDEITFINLVYARNSNFSFCISNSAATEKSFLIS</sequence>
<proteinExistence type="predicted"/>
<dbReference type="PANTHER" id="PTHR47926">
    <property type="entry name" value="PENTATRICOPEPTIDE REPEAT-CONTAINING PROTEIN"/>
    <property type="match status" value="1"/>
</dbReference>
<evidence type="ECO:0008006" key="5">
    <source>
        <dbReference type="Google" id="ProtNLM"/>
    </source>
</evidence>
<accession>A0A2G3ANE5</accession>
<comment type="caution">
    <text evidence="3">The sequence shown here is derived from an EMBL/GenBank/DDBJ whole genome shotgun (WGS) entry which is preliminary data.</text>
</comment>
<dbReference type="GO" id="GO:0003723">
    <property type="term" value="F:RNA binding"/>
    <property type="evidence" value="ECO:0007669"/>
    <property type="project" value="InterPro"/>
</dbReference>
<reference evidence="3 4" key="1">
    <citation type="journal article" date="2014" name="Nat. Genet.">
        <title>Genome sequence of the hot pepper provides insights into the evolution of pungency in Capsicum species.</title>
        <authorList>
            <person name="Kim S."/>
            <person name="Park M."/>
            <person name="Yeom S.I."/>
            <person name="Kim Y.M."/>
            <person name="Lee J.M."/>
            <person name="Lee H.A."/>
            <person name="Seo E."/>
            <person name="Choi J."/>
            <person name="Cheong K."/>
            <person name="Kim K.T."/>
            <person name="Jung K."/>
            <person name="Lee G.W."/>
            <person name="Oh S.K."/>
            <person name="Bae C."/>
            <person name="Kim S.B."/>
            <person name="Lee H.Y."/>
            <person name="Kim S.Y."/>
            <person name="Kim M.S."/>
            <person name="Kang B.C."/>
            <person name="Jo Y.D."/>
            <person name="Yang H.B."/>
            <person name="Jeong H.J."/>
            <person name="Kang W.H."/>
            <person name="Kwon J.K."/>
            <person name="Shin C."/>
            <person name="Lim J.Y."/>
            <person name="Park J.H."/>
            <person name="Huh J.H."/>
            <person name="Kim J.S."/>
            <person name="Kim B.D."/>
            <person name="Cohen O."/>
            <person name="Paran I."/>
            <person name="Suh M.C."/>
            <person name="Lee S.B."/>
            <person name="Kim Y.K."/>
            <person name="Shin Y."/>
            <person name="Noh S.J."/>
            <person name="Park J."/>
            <person name="Seo Y.S."/>
            <person name="Kwon S.Y."/>
            <person name="Kim H.A."/>
            <person name="Park J.M."/>
            <person name="Kim H.J."/>
            <person name="Choi S.B."/>
            <person name="Bosland P.W."/>
            <person name="Reeves G."/>
            <person name="Jo S.H."/>
            <person name="Lee B.W."/>
            <person name="Cho H.T."/>
            <person name="Choi H.S."/>
            <person name="Lee M.S."/>
            <person name="Yu Y."/>
            <person name="Do Choi Y."/>
            <person name="Park B.S."/>
            <person name="van Deynze A."/>
            <person name="Ashrafi H."/>
            <person name="Hill T."/>
            <person name="Kim W.T."/>
            <person name="Pai H.S."/>
            <person name="Ahn H.K."/>
            <person name="Yeam I."/>
            <person name="Giovannoni J.J."/>
            <person name="Rose J.K."/>
            <person name="Sorensen I."/>
            <person name="Lee S.J."/>
            <person name="Kim R.W."/>
            <person name="Choi I.Y."/>
            <person name="Choi B.S."/>
            <person name="Lim J.S."/>
            <person name="Lee Y.H."/>
            <person name="Choi D."/>
        </authorList>
    </citation>
    <scope>NUCLEOTIDE SEQUENCE [LARGE SCALE GENOMIC DNA]</scope>
    <source>
        <strain evidence="4">cv. CM334</strain>
    </source>
</reference>